<dbReference type="Proteomes" id="UP000254924">
    <property type="component" value="Unassembled WGS sequence"/>
</dbReference>
<dbReference type="GO" id="GO:0008289">
    <property type="term" value="F:lipid binding"/>
    <property type="evidence" value="ECO:0007669"/>
    <property type="project" value="UniProtKB-KW"/>
</dbReference>
<dbReference type="PANTHER" id="PTHR33434">
    <property type="entry name" value="DEGV DOMAIN-CONTAINING PROTEIN DR_1986-RELATED"/>
    <property type="match status" value="1"/>
</dbReference>
<keyword evidence="4" id="KW-1185">Reference proteome</keyword>
<evidence type="ECO:0000313" key="4">
    <source>
        <dbReference type="Proteomes" id="UP000254924"/>
    </source>
</evidence>
<dbReference type="Gene3D" id="2.20.28.50">
    <property type="entry name" value="degv family protein"/>
    <property type="match status" value="1"/>
</dbReference>
<dbReference type="Pfam" id="PF02645">
    <property type="entry name" value="DegV"/>
    <property type="match status" value="1"/>
</dbReference>
<evidence type="ECO:0000256" key="2">
    <source>
        <dbReference type="ARBA" id="ARBA00023121"/>
    </source>
</evidence>
<sequence>MTWKIVVDSACDIMTLPTDDVAIAYERVPFIIQIGNEMYVDDEGLDVEQLMRAMDASDSAAASACPSPDRFLEAYNGADNVIAITITSQMSGSHNSAFLAKKMLEEDYPKTNIHLIDSLSAGGEIDLLVLELVRLINQGLTFEEVVDKITAYQKQTKLLFALSKVDNLVKNGRLSKLVGKVVGLLNIRLVGEASPEGTLEVLEKPRGQKKALQRIYQELKQHGYAGGRLVIAHQDNAKFCKQLTELIESDFPEAAISIYPTSGLCSFYAEQGGVMIGYETQKI</sequence>
<dbReference type="EMBL" id="UHFN01000007">
    <property type="protein sequence ID" value="SUN60215.1"/>
    <property type="molecule type" value="Genomic_DNA"/>
</dbReference>
<proteinExistence type="predicted"/>
<dbReference type="Gene3D" id="3.30.1180.10">
    <property type="match status" value="1"/>
</dbReference>
<protein>
    <submittedName>
        <fullName evidence="3">DegV family protein</fullName>
    </submittedName>
</protein>
<gene>
    <name evidence="3" type="ORF">NCTC12224_00756</name>
</gene>
<dbReference type="Gene3D" id="3.40.50.10440">
    <property type="entry name" value="Dihydroxyacetone kinase, domain 1"/>
    <property type="match status" value="1"/>
</dbReference>
<dbReference type="InterPro" id="IPR043168">
    <property type="entry name" value="DegV_C"/>
</dbReference>
<evidence type="ECO:0000313" key="3">
    <source>
        <dbReference type="EMBL" id="SUN60215.1"/>
    </source>
</evidence>
<dbReference type="PROSITE" id="PS51482">
    <property type="entry name" value="DEGV"/>
    <property type="match status" value="1"/>
</dbReference>
<dbReference type="AlphaFoldDB" id="A0A380K536"/>
<dbReference type="PANTHER" id="PTHR33434:SF2">
    <property type="entry name" value="FATTY ACID-BINDING PROTEIN TM_1468"/>
    <property type="match status" value="1"/>
</dbReference>
<dbReference type="InterPro" id="IPR003797">
    <property type="entry name" value="DegV"/>
</dbReference>
<dbReference type="InterPro" id="IPR050270">
    <property type="entry name" value="DegV_domain_contain"/>
</dbReference>
<dbReference type="NCBIfam" id="TIGR00762">
    <property type="entry name" value="DegV"/>
    <property type="match status" value="1"/>
</dbReference>
<dbReference type="SUPFAM" id="SSF82549">
    <property type="entry name" value="DAK1/DegV-like"/>
    <property type="match status" value="1"/>
</dbReference>
<keyword evidence="2" id="KW-0446">Lipid-binding</keyword>
<name>A0A380K536_9STRE</name>
<organism evidence="3 4">
    <name type="scientific">Streptococcus hyointestinalis</name>
    <dbReference type="NCBI Taxonomy" id="1337"/>
    <lineage>
        <taxon>Bacteria</taxon>
        <taxon>Bacillati</taxon>
        <taxon>Bacillota</taxon>
        <taxon>Bacilli</taxon>
        <taxon>Lactobacillales</taxon>
        <taxon>Streptococcaceae</taxon>
        <taxon>Streptococcus</taxon>
    </lineage>
</organism>
<dbReference type="OrthoDB" id="2138472at2"/>
<reference evidence="3 4" key="1">
    <citation type="submission" date="2018-06" db="EMBL/GenBank/DDBJ databases">
        <authorList>
            <consortium name="Pathogen Informatics"/>
            <person name="Doyle S."/>
        </authorList>
    </citation>
    <scope>NUCLEOTIDE SEQUENCE [LARGE SCALE GENOMIC DNA]</scope>
    <source>
        <strain evidence="3 4">NCTC12224</strain>
    </source>
</reference>
<accession>A0A380K536</accession>
<comment type="function">
    <text evidence="1">May bind long-chain fatty acids, such as palmitate, and may play a role in lipid transport or fatty acid metabolism.</text>
</comment>
<evidence type="ECO:0000256" key="1">
    <source>
        <dbReference type="ARBA" id="ARBA00003238"/>
    </source>
</evidence>